<dbReference type="Proteomes" id="UP000005447">
    <property type="component" value="Unassembled WGS sequence"/>
</dbReference>
<dbReference type="GO" id="GO:0015031">
    <property type="term" value="P:protein transport"/>
    <property type="evidence" value="ECO:0007669"/>
    <property type="project" value="InterPro"/>
</dbReference>
<keyword evidence="4 8" id="KW-1133">Transmembrane helix</keyword>
<dbReference type="EMBL" id="AAKN02024930">
    <property type="status" value="NOT_ANNOTATED_CDS"/>
    <property type="molecule type" value="Genomic_DNA"/>
</dbReference>
<dbReference type="GeneTree" id="ENSGT00940000158237"/>
<feature type="region of interest" description="Disordered" evidence="7">
    <location>
        <begin position="48"/>
        <end position="82"/>
    </location>
</feature>
<evidence type="ECO:0000256" key="2">
    <source>
        <dbReference type="ARBA" id="ARBA00022692"/>
    </source>
</evidence>
<keyword evidence="6" id="KW-0175">Coiled coil</keyword>
<dbReference type="HOGENOM" id="CLU_005719_0_0_1"/>
<feature type="compositionally biased region" description="Polar residues" evidence="7">
    <location>
        <begin position="135"/>
        <end position="159"/>
    </location>
</feature>
<evidence type="ECO:0000256" key="5">
    <source>
        <dbReference type="ARBA" id="ARBA00023136"/>
    </source>
</evidence>
<keyword evidence="2 8" id="KW-0812">Transmembrane</keyword>
<organism evidence="10 11">
    <name type="scientific">Cavia porcellus</name>
    <name type="common">Guinea pig</name>
    <dbReference type="NCBI Taxonomy" id="10141"/>
    <lineage>
        <taxon>Eukaryota</taxon>
        <taxon>Metazoa</taxon>
        <taxon>Chordata</taxon>
        <taxon>Craniata</taxon>
        <taxon>Vertebrata</taxon>
        <taxon>Euteleostomi</taxon>
        <taxon>Mammalia</taxon>
        <taxon>Eutheria</taxon>
        <taxon>Euarchontoglires</taxon>
        <taxon>Glires</taxon>
        <taxon>Rodentia</taxon>
        <taxon>Hystricomorpha</taxon>
        <taxon>Caviidae</taxon>
        <taxon>Cavia</taxon>
    </lineage>
</organism>
<evidence type="ECO:0000256" key="7">
    <source>
        <dbReference type="SAM" id="MobiDB-lite"/>
    </source>
</evidence>
<feature type="compositionally biased region" description="Basic and acidic residues" evidence="7">
    <location>
        <begin position="121"/>
        <end position="134"/>
    </location>
</feature>
<dbReference type="FunCoup" id="H0VRS6">
    <property type="interactions" value="1377"/>
</dbReference>
<dbReference type="AlphaFoldDB" id="H0VRS6"/>
<evidence type="ECO:0000256" key="6">
    <source>
        <dbReference type="SAM" id="Coils"/>
    </source>
</evidence>
<dbReference type="GO" id="GO:0005789">
    <property type="term" value="C:endoplasmic reticulum membrane"/>
    <property type="evidence" value="ECO:0007669"/>
    <property type="project" value="UniProtKB-SubCell"/>
</dbReference>
<name>H0VRS6_CAVPO</name>
<dbReference type="InterPro" id="IPR024854">
    <property type="entry name" value="Kinectin"/>
</dbReference>
<dbReference type="PANTHER" id="PTHR18864:SF1">
    <property type="entry name" value="KINECTIN"/>
    <property type="match status" value="1"/>
</dbReference>
<feature type="coiled-coil region" evidence="6">
    <location>
        <begin position="545"/>
        <end position="624"/>
    </location>
</feature>
<feature type="domain" description="Ribosome receptor lysine/proline rich" evidence="9">
    <location>
        <begin position="29"/>
        <end position="161"/>
    </location>
</feature>
<feature type="coiled-coil region" evidence="6">
    <location>
        <begin position="701"/>
        <end position="786"/>
    </location>
</feature>
<feature type="compositionally biased region" description="Basic and acidic residues" evidence="7">
    <location>
        <begin position="172"/>
        <end position="182"/>
    </location>
</feature>
<evidence type="ECO:0000259" key="9">
    <source>
        <dbReference type="Pfam" id="PF05104"/>
    </source>
</evidence>
<dbReference type="InterPro" id="IPR007794">
    <property type="entry name" value="Rib_rcpt_KP"/>
</dbReference>
<proteinExistence type="predicted"/>
<dbReference type="OMA" id="KECMAET"/>
<gene>
    <name evidence="10" type="primary">KTN1</name>
</gene>
<evidence type="ECO:0000256" key="4">
    <source>
        <dbReference type="ARBA" id="ARBA00022989"/>
    </source>
</evidence>
<dbReference type="GO" id="GO:0007018">
    <property type="term" value="P:microtubule-based movement"/>
    <property type="evidence" value="ECO:0007669"/>
    <property type="project" value="InterPro"/>
</dbReference>
<dbReference type="PANTHER" id="PTHR18864">
    <property type="entry name" value="KINECTIN"/>
    <property type="match status" value="1"/>
</dbReference>
<dbReference type="Bgee" id="ENSCPOG00000014763">
    <property type="expression patterns" value="Expressed in heart left ventricle and 12 other cell types or tissues"/>
</dbReference>
<dbReference type="eggNOG" id="ENOG502QSIW">
    <property type="taxonomic scope" value="Eukaryota"/>
</dbReference>
<feature type="transmembrane region" description="Helical" evidence="8">
    <location>
        <begin position="7"/>
        <end position="29"/>
    </location>
</feature>
<evidence type="ECO:0000256" key="8">
    <source>
        <dbReference type="SAM" id="Phobius"/>
    </source>
</evidence>
<feature type="region of interest" description="Disordered" evidence="7">
    <location>
        <begin position="111"/>
        <end position="217"/>
    </location>
</feature>
<dbReference type="EMBL" id="AAKN02024929">
    <property type="status" value="NOT_ANNOTATED_CDS"/>
    <property type="molecule type" value="Genomic_DNA"/>
</dbReference>
<feature type="coiled-coil region" evidence="6">
    <location>
        <begin position="818"/>
        <end position="991"/>
    </location>
</feature>
<feature type="compositionally biased region" description="Basic and acidic residues" evidence="7">
    <location>
        <begin position="73"/>
        <end position="82"/>
    </location>
</feature>
<dbReference type="STRING" id="10141.ENSCPOP00000013302"/>
<dbReference type="Pfam" id="PF05104">
    <property type="entry name" value="Rib_recp_KP_reg"/>
    <property type="match status" value="1"/>
</dbReference>
<feature type="coiled-coil region" evidence="6">
    <location>
        <begin position="343"/>
        <end position="498"/>
    </location>
</feature>
<evidence type="ECO:0000256" key="1">
    <source>
        <dbReference type="ARBA" id="ARBA00004389"/>
    </source>
</evidence>
<keyword evidence="3" id="KW-0256">Endoplasmic reticulum</keyword>
<reference evidence="10" key="3">
    <citation type="submission" date="2025-09" db="UniProtKB">
        <authorList>
            <consortium name="Ensembl"/>
        </authorList>
    </citation>
    <scope>IDENTIFICATION</scope>
    <source>
        <strain evidence="10">2N</strain>
    </source>
</reference>
<sequence>MEFYESTYFVVLIPSVVITVIFLFFWLFMKETLYDEVLAKHKREQKLVPTKTDKKKAEKKKNKKKEIQNGNLHESDSENVHRDFKVSDSSAVEDEQVVPVPLNVVETSCSMRERKKKEKKQKPLPEEQVIKESDVSNVPSKTVESVLVTKQPTPPSETAVSKKKPGQKKPKNGSDDQDKKVETLIGPLKKQEALPSHQETKHESGSGKKKVSSKKQKTENVAVLVDNPLIHSSTSISLMDNANSNLVVDKREIIDLVKPDQVEGIQKSGSKKLKIETDKENAEMKFKDFLLSLKTMMFSEDEAVRVVDLLKEKSGVIQDILKKLNKGELTALLHQLQEKDKLLAVVKEDAAAMKERCKQLTQEMMTEKERSNVIIARMKDRIGTLEKEHNVFQNKIHVSYQETQQMQMKFQQVREQMEAEIAHLKQENGILRDAVSNTTNQLESKQSAELNKLRQDYARLVNELTEKAGKLQQEEVQKKNAEQAVAQLKVQLQEAERRWEEVQTYIRKRTAEHDAAQQDLQNKFVAKENEVQSLHSKLTDTLVSKQQLEQRLMQLMESEQKWVNKEESLQMQVQDILEQNEALKAQIQQFHSQIAAQTSASVLAEELHKVIAEKDKQIKQTEDSLASEHDHLTSKEEELKDIQNMFLLKAEVQKLQALANEQAAAAHELEKIQKSIHVKDDKIRLLEDKLQCEISNRMEEFKIVNDQNKALKLEIQRLQTLISEQPNKDVIEQMEKCIQEKNDKLKTVEELLETGLIQVATKEEELKAIRTENSSLIKEVQDLKAKQSDQVSFASLVEELKKVIHEKDGKIKCVEELLEAELLKVANKEKTVQDLKQEIEALKEEIGNVQLEKAQQLSITSQVQELQNLLEGKEEQLNTMKTVLEEKEKDLVNRGKWLQVHSASQFEELEVVLKEKENEMKIIEAVLKERESDLSNKTKLLQEVQDENKLFKSQIEQFKQQNYQPASFPSHEELLKERQQYVEAVELETKEVLKKLFPKVSIPSNL</sequence>
<dbReference type="GO" id="GO:0019894">
    <property type="term" value="F:kinesin binding"/>
    <property type="evidence" value="ECO:0007669"/>
    <property type="project" value="InterPro"/>
</dbReference>
<dbReference type="VEuPathDB" id="HostDB:ENSCPOG00000014763"/>
<keyword evidence="5 8" id="KW-0472">Membrane</keyword>
<keyword evidence="11" id="KW-1185">Reference proteome</keyword>
<evidence type="ECO:0000256" key="3">
    <source>
        <dbReference type="ARBA" id="ARBA00022824"/>
    </source>
</evidence>
<evidence type="ECO:0000313" key="10">
    <source>
        <dbReference type="Ensembl" id="ENSCPOP00000013302.3"/>
    </source>
</evidence>
<evidence type="ECO:0000313" key="11">
    <source>
        <dbReference type="Proteomes" id="UP000005447"/>
    </source>
</evidence>
<feature type="compositionally biased region" description="Basic residues" evidence="7">
    <location>
        <begin position="161"/>
        <end position="171"/>
    </location>
</feature>
<accession>H0VRS6</accession>
<reference evidence="10" key="2">
    <citation type="submission" date="2025-08" db="UniProtKB">
        <authorList>
            <consortium name="Ensembl"/>
        </authorList>
    </citation>
    <scope>IDENTIFICATION</scope>
    <source>
        <strain evidence="10">2N</strain>
    </source>
</reference>
<protein>
    <submittedName>
        <fullName evidence="10">Kinectin 1</fullName>
    </submittedName>
</protein>
<dbReference type="Ensembl" id="ENSCPOT00000014908.3">
    <property type="protein sequence ID" value="ENSCPOP00000013302.3"/>
    <property type="gene ID" value="ENSCPOG00000014763.4"/>
</dbReference>
<comment type="subcellular location">
    <subcellularLocation>
        <location evidence="1">Endoplasmic reticulum membrane</location>
        <topology evidence="1">Single-pass membrane protein</topology>
    </subcellularLocation>
</comment>
<dbReference type="InParanoid" id="H0VRS6"/>
<reference evidence="11" key="1">
    <citation type="journal article" date="2011" name="Nature">
        <title>A high-resolution map of human evolutionary constraint using 29 mammals.</title>
        <authorList>
            <person name="Lindblad-Toh K."/>
            <person name="Garber M."/>
            <person name="Zuk O."/>
            <person name="Lin M.F."/>
            <person name="Parker B.J."/>
            <person name="Washietl S."/>
            <person name="Kheradpour P."/>
            <person name="Ernst J."/>
            <person name="Jordan G."/>
            <person name="Mauceli E."/>
            <person name="Ward L.D."/>
            <person name="Lowe C.B."/>
            <person name="Holloway A.K."/>
            <person name="Clamp M."/>
            <person name="Gnerre S."/>
            <person name="Alfoldi J."/>
            <person name="Beal K."/>
            <person name="Chang J."/>
            <person name="Clawson H."/>
            <person name="Cuff J."/>
            <person name="Di Palma F."/>
            <person name="Fitzgerald S."/>
            <person name="Flicek P."/>
            <person name="Guttman M."/>
            <person name="Hubisz M.J."/>
            <person name="Jaffe D.B."/>
            <person name="Jungreis I."/>
            <person name="Kent W.J."/>
            <person name="Kostka D."/>
            <person name="Lara M."/>
            <person name="Martins A.L."/>
            <person name="Massingham T."/>
            <person name="Moltke I."/>
            <person name="Raney B.J."/>
            <person name="Rasmussen M.D."/>
            <person name="Robinson J."/>
            <person name="Stark A."/>
            <person name="Vilella A.J."/>
            <person name="Wen J."/>
            <person name="Xie X."/>
            <person name="Zody M.C."/>
            <person name="Baldwin J."/>
            <person name="Bloom T."/>
            <person name="Chin C.W."/>
            <person name="Heiman D."/>
            <person name="Nicol R."/>
            <person name="Nusbaum C."/>
            <person name="Young S."/>
            <person name="Wilkinson J."/>
            <person name="Worley K.C."/>
            <person name="Kovar C.L."/>
            <person name="Muzny D.M."/>
            <person name="Gibbs R.A."/>
            <person name="Cree A."/>
            <person name="Dihn H.H."/>
            <person name="Fowler G."/>
            <person name="Jhangiani S."/>
            <person name="Joshi V."/>
            <person name="Lee S."/>
            <person name="Lewis L.R."/>
            <person name="Nazareth L.V."/>
            <person name="Okwuonu G."/>
            <person name="Santibanez J."/>
            <person name="Warren W.C."/>
            <person name="Mardis E.R."/>
            <person name="Weinstock G.M."/>
            <person name="Wilson R.K."/>
            <person name="Delehaunty K."/>
            <person name="Dooling D."/>
            <person name="Fronik C."/>
            <person name="Fulton L."/>
            <person name="Fulton B."/>
            <person name="Graves T."/>
            <person name="Minx P."/>
            <person name="Sodergren E."/>
            <person name="Birney E."/>
            <person name="Margulies E.H."/>
            <person name="Herrero J."/>
            <person name="Green E.D."/>
            <person name="Haussler D."/>
            <person name="Siepel A."/>
            <person name="Goldman N."/>
            <person name="Pollard K.S."/>
            <person name="Pedersen J.S."/>
            <person name="Lander E.S."/>
            <person name="Kellis M."/>
        </authorList>
    </citation>
    <scope>NUCLEOTIDE SEQUENCE [LARGE SCALE GENOMIC DNA]</scope>
    <source>
        <strain evidence="11">2N</strain>
    </source>
</reference>